<proteinExistence type="predicted"/>
<sequence length="142" mass="16027">MLQAAREGTVGQETLEKIVAAVHGLTLVSNALKEDNANLKVHESSHSSFEDFENVGPPDAIEGYVPQQFPRRGWFSSFKEQDDPLSALDIDKPIHIKLKYAQRHGTRKKHGIHVSWLDNFDMVPSPNGLQRSNTLYEIKNHL</sequence>
<gene>
    <name evidence="1" type="ORF">O6H91_16G077800</name>
</gene>
<evidence type="ECO:0000313" key="1">
    <source>
        <dbReference type="EMBL" id="KAJ7527952.1"/>
    </source>
</evidence>
<keyword evidence="2" id="KW-1185">Reference proteome</keyword>
<reference evidence="2" key="1">
    <citation type="journal article" date="2024" name="Proc. Natl. Acad. Sci. U.S.A.">
        <title>Extraordinary preservation of gene collinearity over three hundred million years revealed in homosporous lycophytes.</title>
        <authorList>
            <person name="Li C."/>
            <person name="Wickell D."/>
            <person name="Kuo L.Y."/>
            <person name="Chen X."/>
            <person name="Nie B."/>
            <person name="Liao X."/>
            <person name="Peng D."/>
            <person name="Ji J."/>
            <person name="Jenkins J."/>
            <person name="Williams M."/>
            <person name="Shu S."/>
            <person name="Plott C."/>
            <person name="Barry K."/>
            <person name="Rajasekar S."/>
            <person name="Grimwood J."/>
            <person name="Han X."/>
            <person name="Sun S."/>
            <person name="Hou Z."/>
            <person name="He W."/>
            <person name="Dai G."/>
            <person name="Sun C."/>
            <person name="Schmutz J."/>
            <person name="Leebens-Mack J.H."/>
            <person name="Li F.W."/>
            <person name="Wang L."/>
        </authorList>
    </citation>
    <scope>NUCLEOTIDE SEQUENCE [LARGE SCALE GENOMIC DNA]</scope>
    <source>
        <strain evidence="2">cv. PW_Plant_1</strain>
    </source>
</reference>
<organism evidence="1 2">
    <name type="scientific">Diphasiastrum complanatum</name>
    <name type="common">Issler's clubmoss</name>
    <name type="synonym">Lycopodium complanatum</name>
    <dbReference type="NCBI Taxonomy" id="34168"/>
    <lineage>
        <taxon>Eukaryota</taxon>
        <taxon>Viridiplantae</taxon>
        <taxon>Streptophyta</taxon>
        <taxon>Embryophyta</taxon>
        <taxon>Tracheophyta</taxon>
        <taxon>Lycopodiopsida</taxon>
        <taxon>Lycopodiales</taxon>
        <taxon>Lycopodiaceae</taxon>
        <taxon>Lycopodioideae</taxon>
        <taxon>Diphasiastrum</taxon>
    </lineage>
</organism>
<accession>A0ACC2BDT1</accession>
<dbReference type="Proteomes" id="UP001162992">
    <property type="component" value="Chromosome 16"/>
</dbReference>
<evidence type="ECO:0000313" key="2">
    <source>
        <dbReference type="Proteomes" id="UP001162992"/>
    </source>
</evidence>
<name>A0ACC2BDT1_DIPCM</name>
<protein>
    <submittedName>
        <fullName evidence="1">Uncharacterized protein</fullName>
    </submittedName>
</protein>
<comment type="caution">
    <text evidence="1">The sequence shown here is derived from an EMBL/GenBank/DDBJ whole genome shotgun (WGS) entry which is preliminary data.</text>
</comment>
<dbReference type="EMBL" id="CM055107">
    <property type="protein sequence ID" value="KAJ7527952.1"/>
    <property type="molecule type" value="Genomic_DNA"/>
</dbReference>